<comment type="caution">
    <text evidence="1">The sequence shown here is derived from an EMBL/GenBank/DDBJ whole genome shotgun (WGS) entry which is preliminary data.</text>
</comment>
<evidence type="ECO:0000313" key="2">
    <source>
        <dbReference type="Proteomes" id="UP000187283"/>
    </source>
</evidence>
<keyword evidence="2" id="KW-1185">Reference proteome</keyword>
<dbReference type="OrthoDB" id="10428446at2759"/>
<protein>
    <submittedName>
        <fullName evidence="1">Uncharacterized protein</fullName>
    </submittedName>
</protein>
<sequence>MYDFHVDVVWDLDIYPYYKDSSSSALGNDNFYTSLLASASADGT</sequence>
<accession>A0A1R1X3S8</accession>
<name>A0A1R1X3S8_9FUNG</name>
<dbReference type="AlphaFoldDB" id="A0A1R1X3S8"/>
<evidence type="ECO:0000313" key="1">
    <source>
        <dbReference type="EMBL" id="OMJ09261.1"/>
    </source>
</evidence>
<dbReference type="Proteomes" id="UP000187283">
    <property type="component" value="Unassembled WGS sequence"/>
</dbReference>
<dbReference type="EMBL" id="LSSN01005525">
    <property type="protein sequence ID" value="OMJ09261.1"/>
    <property type="molecule type" value="Genomic_DNA"/>
</dbReference>
<organism evidence="1 2">
    <name type="scientific">Smittium culicis</name>
    <dbReference type="NCBI Taxonomy" id="133412"/>
    <lineage>
        <taxon>Eukaryota</taxon>
        <taxon>Fungi</taxon>
        <taxon>Fungi incertae sedis</taxon>
        <taxon>Zoopagomycota</taxon>
        <taxon>Kickxellomycotina</taxon>
        <taxon>Harpellomycetes</taxon>
        <taxon>Harpellales</taxon>
        <taxon>Legeriomycetaceae</taxon>
        <taxon>Smittium</taxon>
    </lineage>
</organism>
<reference evidence="1 2" key="1">
    <citation type="submission" date="2017-01" db="EMBL/GenBank/DDBJ databases">
        <authorList>
            <person name="Mah S.A."/>
            <person name="Swanson W.J."/>
            <person name="Moy G.W."/>
            <person name="Vacquier V.D."/>
        </authorList>
    </citation>
    <scope>NUCLEOTIDE SEQUENCE [LARGE SCALE GENOMIC DNA]</scope>
    <source>
        <strain evidence="1 2">GSMNP</strain>
    </source>
</reference>
<gene>
    <name evidence="1" type="ORF">AYI70_g11017</name>
</gene>
<feature type="non-terminal residue" evidence="1">
    <location>
        <position position="44"/>
    </location>
</feature>
<proteinExistence type="predicted"/>